<evidence type="ECO:0000256" key="1">
    <source>
        <dbReference type="SAM" id="Phobius"/>
    </source>
</evidence>
<gene>
    <name evidence="2" type="ORF">SARC_04926</name>
</gene>
<protein>
    <submittedName>
        <fullName evidence="2">Uncharacterized protein</fullName>
    </submittedName>
</protein>
<dbReference type="Proteomes" id="UP000054560">
    <property type="component" value="Unassembled WGS sequence"/>
</dbReference>
<dbReference type="RefSeq" id="XP_014156695.1">
    <property type="nucleotide sequence ID" value="XM_014301220.1"/>
</dbReference>
<organism evidence="2 3">
    <name type="scientific">Sphaeroforma arctica JP610</name>
    <dbReference type="NCBI Taxonomy" id="667725"/>
    <lineage>
        <taxon>Eukaryota</taxon>
        <taxon>Ichthyosporea</taxon>
        <taxon>Ichthyophonida</taxon>
        <taxon>Sphaeroforma</taxon>
    </lineage>
</organism>
<dbReference type="GeneID" id="25905430"/>
<keyword evidence="1" id="KW-0472">Membrane</keyword>
<accession>A0A0L0G3L2</accession>
<sequence>MIFGVLLTCTNTFSYPGIAYAVGGVCAMLCVFIAGKLPRDTLEMQRMCKTAPRPVPEDDSDTFEEFQHLEEEIVRVG</sequence>
<evidence type="ECO:0000313" key="3">
    <source>
        <dbReference type="Proteomes" id="UP000054560"/>
    </source>
</evidence>
<name>A0A0L0G3L2_9EUKA</name>
<keyword evidence="1" id="KW-1133">Transmembrane helix</keyword>
<reference evidence="2 3" key="1">
    <citation type="submission" date="2011-02" db="EMBL/GenBank/DDBJ databases">
        <title>The Genome Sequence of Sphaeroforma arctica JP610.</title>
        <authorList>
            <consortium name="The Broad Institute Genome Sequencing Platform"/>
            <person name="Russ C."/>
            <person name="Cuomo C."/>
            <person name="Young S.K."/>
            <person name="Zeng Q."/>
            <person name="Gargeya S."/>
            <person name="Alvarado L."/>
            <person name="Berlin A."/>
            <person name="Chapman S.B."/>
            <person name="Chen Z."/>
            <person name="Freedman E."/>
            <person name="Gellesch M."/>
            <person name="Goldberg J."/>
            <person name="Griggs A."/>
            <person name="Gujja S."/>
            <person name="Heilman E."/>
            <person name="Heiman D."/>
            <person name="Howarth C."/>
            <person name="Mehta T."/>
            <person name="Neiman D."/>
            <person name="Pearson M."/>
            <person name="Roberts A."/>
            <person name="Saif S."/>
            <person name="Shea T."/>
            <person name="Shenoy N."/>
            <person name="Sisk P."/>
            <person name="Stolte C."/>
            <person name="Sykes S."/>
            <person name="White J."/>
            <person name="Yandava C."/>
            <person name="Burger G."/>
            <person name="Gray M.W."/>
            <person name="Holland P.W.H."/>
            <person name="King N."/>
            <person name="Lang F.B.F."/>
            <person name="Roger A.J."/>
            <person name="Ruiz-Trillo I."/>
            <person name="Haas B."/>
            <person name="Nusbaum C."/>
            <person name="Birren B."/>
        </authorList>
    </citation>
    <scope>NUCLEOTIDE SEQUENCE [LARGE SCALE GENOMIC DNA]</scope>
    <source>
        <strain evidence="2 3">JP610</strain>
    </source>
</reference>
<dbReference type="EMBL" id="KQ241891">
    <property type="protein sequence ID" value="KNC82793.1"/>
    <property type="molecule type" value="Genomic_DNA"/>
</dbReference>
<keyword evidence="3" id="KW-1185">Reference proteome</keyword>
<feature type="transmembrane region" description="Helical" evidence="1">
    <location>
        <begin position="17"/>
        <end position="37"/>
    </location>
</feature>
<dbReference type="AlphaFoldDB" id="A0A0L0G3L2"/>
<keyword evidence="1" id="KW-0812">Transmembrane</keyword>
<evidence type="ECO:0000313" key="2">
    <source>
        <dbReference type="EMBL" id="KNC82793.1"/>
    </source>
</evidence>
<proteinExistence type="predicted"/>